<dbReference type="GO" id="GO:0008270">
    <property type="term" value="F:zinc ion binding"/>
    <property type="evidence" value="ECO:0007669"/>
    <property type="project" value="UniProtKB-KW"/>
</dbReference>
<dbReference type="EMBL" id="JACYTR010000006">
    <property type="protein sequence ID" value="MBD8524988.1"/>
    <property type="molecule type" value="Genomic_DNA"/>
</dbReference>
<keyword evidence="2" id="KW-0732">Signal</keyword>
<keyword evidence="5" id="KW-1185">Reference proteome</keyword>
<proteinExistence type="predicted"/>
<dbReference type="InterPro" id="IPR003431">
    <property type="entry name" value="B-propeller_Phytase"/>
</dbReference>
<feature type="domain" description="BPP" evidence="3">
    <location>
        <begin position="54"/>
        <end position="384"/>
    </location>
</feature>
<protein>
    <submittedName>
        <fullName evidence="4">Phytase</fullName>
    </submittedName>
</protein>
<organism evidence="4 5">
    <name type="scientific">Pseudomarimonas arenosa</name>
    <dbReference type="NCBI Taxonomy" id="2774145"/>
    <lineage>
        <taxon>Bacteria</taxon>
        <taxon>Pseudomonadati</taxon>
        <taxon>Pseudomonadota</taxon>
        <taxon>Gammaproteobacteria</taxon>
        <taxon>Lysobacterales</taxon>
        <taxon>Lysobacteraceae</taxon>
        <taxon>Pseudomarimonas</taxon>
    </lineage>
</organism>
<evidence type="ECO:0000259" key="3">
    <source>
        <dbReference type="PROSITE" id="PS51662"/>
    </source>
</evidence>
<name>A0AAW3ZFQ9_9GAMM</name>
<gene>
    <name evidence="4" type="ORF">IFO71_04465</name>
</gene>
<dbReference type="PROSITE" id="PS51662">
    <property type="entry name" value="BP_PHYTASE"/>
    <property type="match status" value="1"/>
</dbReference>
<dbReference type="InterPro" id="IPR050952">
    <property type="entry name" value="TRIM-NHL_E3_ligases"/>
</dbReference>
<feature type="region of interest" description="Disordered" evidence="1">
    <location>
        <begin position="27"/>
        <end position="57"/>
    </location>
</feature>
<dbReference type="Proteomes" id="UP000613768">
    <property type="component" value="Unassembled WGS sequence"/>
</dbReference>
<dbReference type="PANTHER" id="PTHR24104">
    <property type="entry name" value="E3 UBIQUITIN-PROTEIN LIGASE NHLRC1-RELATED"/>
    <property type="match status" value="1"/>
</dbReference>
<evidence type="ECO:0000313" key="4">
    <source>
        <dbReference type="EMBL" id="MBD8524988.1"/>
    </source>
</evidence>
<evidence type="ECO:0000256" key="2">
    <source>
        <dbReference type="SAM" id="SignalP"/>
    </source>
</evidence>
<comment type="caution">
    <text evidence="4">The sequence shown here is derived from an EMBL/GenBank/DDBJ whole genome shotgun (WGS) entry which is preliminary data.</text>
</comment>
<dbReference type="InterPro" id="IPR011042">
    <property type="entry name" value="6-blade_b-propeller_TolB-like"/>
</dbReference>
<sequence length="391" mass="42607">MSMIRSLLALAISSALLTACSPAEQAAPAPAATPKPQAAAVQPAPAEQAEPDEAEDVTTVDSGVKYEAIAEAFLTASTPDDNIDSPASWQAEDGKTWLIGSAKGTHKLVIYDGDSGATLQTFGKKGSELGEFKRPNGVFVIDDLAWVVERDNQRVQVLRLPALQPIGSFGQAELQKPYGLWLRRSQTGFEVLVSDAFMSEANEDLPPANELLAQRYKRYAVRIDGEQLNAELLGHVGATDAAGAIRIPESLWGDEQNQRLLLAEEDQTDGTRIKVYNMDFNYAGQDIGKDLFRAQAEGIALWQCADGSGYWLTTDQYKDRSVFHVFDRQSLAHLGAFAGNTVSNTDGVWLQQAATQTFPNGVFYAVHDDQGVGAFDWRHIAQTLKLRESCQ</sequence>
<dbReference type="Gene3D" id="2.120.10.30">
    <property type="entry name" value="TolB, C-terminal domain"/>
    <property type="match status" value="1"/>
</dbReference>
<evidence type="ECO:0000313" key="5">
    <source>
        <dbReference type="Proteomes" id="UP000613768"/>
    </source>
</evidence>
<feature type="compositionally biased region" description="Low complexity" evidence="1">
    <location>
        <begin position="27"/>
        <end position="48"/>
    </location>
</feature>
<feature type="signal peptide" evidence="2">
    <location>
        <begin position="1"/>
        <end position="26"/>
    </location>
</feature>
<dbReference type="SUPFAM" id="SSF50956">
    <property type="entry name" value="Thermostable phytase (3-phytase)"/>
    <property type="match status" value="1"/>
</dbReference>
<dbReference type="PROSITE" id="PS51257">
    <property type="entry name" value="PROKAR_LIPOPROTEIN"/>
    <property type="match status" value="1"/>
</dbReference>
<reference evidence="4 5" key="1">
    <citation type="submission" date="2020-09" db="EMBL/GenBank/DDBJ databases">
        <title>Pseudoxanthomonas sp. CAU 1598 isolated from sand of Yaerae Beach.</title>
        <authorList>
            <person name="Kim W."/>
        </authorList>
    </citation>
    <scope>NUCLEOTIDE SEQUENCE [LARGE SCALE GENOMIC DNA]</scope>
    <source>
        <strain evidence="4 5">CAU 1598</strain>
    </source>
</reference>
<dbReference type="AlphaFoldDB" id="A0AAW3ZFQ9"/>
<dbReference type="GO" id="GO:0016158">
    <property type="term" value="F:inositol hexakisphosphate 3-phosphatase activity"/>
    <property type="evidence" value="ECO:0007669"/>
    <property type="project" value="InterPro"/>
</dbReference>
<evidence type="ECO:0000256" key="1">
    <source>
        <dbReference type="SAM" id="MobiDB-lite"/>
    </source>
</evidence>
<dbReference type="RefSeq" id="WP_192028340.1">
    <property type="nucleotide sequence ID" value="NZ_JACYTR010000006.1"/>
</dbReference>
<feature type="chain" id="PRO_5043330074" evidence="2">
    <location>
        <begin position="27"/>
        <end position="391"/>
    </location>
</feature>
<accession>A0AAW3ZFQ9</accession>
<dbReference type="PANTHER" id="PTHR24104:SF25">
    <property type="entry name" value="PROTEIN LIN-41"/>
    <property type="match status" value="1"/>
</dbReference>